<feature type="domain" description="Glycosyl hydrolase family 13 catalytic" evidence="15">
    <location>
        <begin position="88"/>
        <end position="455"/>
    </location>
</feature>
<dbReference type="CDD" id="cd02853">
    <property type="entry name" value="E_set_MTHase_like_N"/>
    <property type="match status" value="1"/>
</dbReference>
<dbReference type="NCBIfam" id="TIGR02402">
    <property type="entry name" value="trehalose_TreZ"/>
    <property type="match status" value="1"/>
</dbReference>
<evidence type="ECO:0000256" key="12">
    <source>
        <dbReference type="ARBA" id="ARBA00034013"/>
    </source>
</evidence>
<dbReference type="Gene3D" id="3.20.20.80">
    <property type="entry name" value="Glycosidases"/>
    <property type="match status" value="1"/>
</dbReference>
<comment type="caution">
    <text evidence="16">The sequence shown here is derived from an EMBL/GenBank/DDBJ whole genome shotgun (WGS) entry which is preliminary data.</text>
</comment>
<dbReference type="SUPFAM" id="SSF81296">
    <property type="entry name" value="E set domains"/>
    <property type="match status" value="1"/>
</dbReference>
<dbReference type="PANTHER" id="PTHR43651">
    <property type="entry name" value="1,4-ALPHA-GLUCAN-BRANCHING ENZYME"/>
    <property type="match status" value="1"/>
</dbReference>
<evidence type="ECO:0000256" key="1">
    <source>
        <dbReference type="ARBA" id="ARBA00004496"/>
    </source>
</evidence>
<evidence type="ECO:0000256" key="10">
    <source>
        <dbReference type="ARBA" id="ARBA00032057"/>
    </source>
</evidence>
<dbReference type="Proteomes" id="UP001267426">
    <property type="component" value="Unassembled WGS sequence"/>
</dbReference>
<protein>
    <recommendedName>
        <fullName evidence="5 13">Malto-oligosyltrehalose trehalohydrolase</fullName>
        <shortName evidence="14">MTHase</shortName>
        <ecNumber evidence="4 13">3.2.1.141</ecNumber>
    </recommendedName>
    <alternativeName>
        <fullName evidence="11 14">4-alpha-D-((1-&gt;4)-alpha-D-glucano)trehalose trehalohydrolase</fullName>
    </alternativeName>
    <alternativeName>
        <fullName evidence="10 14">Maltooligosyl trehalose trehalohydrolase</fullName>
    </alternativeName>
</protein>
<dbReference type="InterPro" id="IPR017853">
    <property type="entry name" value="GH"/>
</dbReference>
<evidence type="ECO:0000256" key="14">
    <source>
        <dbReference type="PIRNR" id="PIRNR006337"/>
    </source>
</evidence>
<keyword evidence="7 14" id="KW-0378">Hydrolase</keyword>
<dbReference type="InterPro" id="IPR006047">
    <property type="entry name" value="GH13_cat_dom"/>
</dbReference>
<dbReference type="EMBL" id="JAVRHT010000068">
    <property type="protein sequence ID" value="MDT0633258.1"/>
    <property type="molecule type" value="Genomic_DNA"/>
</dbReference>
<gene>
    <name evidence="16" type="primary">treZ</name>
    <name evidence="16" type="ORF">RM540_16000</name>
</gene>
<keyword evidence="6" id="KW-0963">Cytoplasm</keyword>
<evidence type="ECO:0000256" key="7">
    <source>
        <dbReference type="ARBA" id="ARBA00022801"/>
    </source>
</evidence>
<reference evidence="16 17" key="1">
    <citation type="submission" date="2023-09" db="EMBL/GenBank/DDBJ databases">
        <authorList>
            <person name="Rey-Velasco X."/>
        </authorList>
    </citation>
    <scope>NUCLEOTIDE SEQUENCE [LARGE SCALE GENOMIC DNA]</scope>
    <source>
        <strain evidence="16 17">F394</strain>
    </source>
</reference>
<organism evidence="16 17">
    <name type="scientific">Rubrivirga litoralis</name>
    <dbReference type="NCBI Taxonomy" id="3075598"/>
    <lineage>
        <taxon>Bacteria</taxon>
        <taxon>Pseudomonadati</taxon>
        <taxon>Rhodothermota</taxon>
        <taxon>Rhodothermia</taxon>
        <taxon>Rhodothermales</taxon>
        <taxon>Rubricoccaceae</taxon>
        <taxon>Rubrivirga</taxon>
    </lineage>
</organism>
<keyword evidence="9 14" id="KW-0326">Glycosidase</keyword>
<evidence type="ECO:0000256" key="3">
    <source>
        <dbReference type="ARBA" id="ARBA00008061"/>
    </source>
</evidence>
<dbReference type="Pfam" id="PF02922">
    <property type="entry name" value="CBM_48"/>
    <property type="match status" value="1"/>
</dbReference>
<dbReference type="PIRSF" id="PIRSF006337">
    <property type="entry name" value="Trehalose_TreZ"/>
    <property type="match status" value="1"/>
</dbReference>
<comment type="similarity">
    <text evidence="3 14">Belongs to the glycosyl hydrolase 13 family.</text>
</comment>
<dbReference type="CDD" id="cd11325">
    <property type="entry name" value="AmyAc_GTHase"/>
    <property type="match status" value="1"/>
</dbReference>
<dbReference type="InterPro" id="IPR004193">
    <property type="entry name" value="Glyco_hydro_13_N"/>
</dbReference>
<evidence type="ECO:0000256" key="4">
    <source>
        <dbReference type="ARBA" id="ARBA00012268"/>
    </source>
</evidence>
<dbReference type="EC" id="3.2.1.141" evidence="4 13"/>
<evidence type="ECO:0000259" key="15">
    <source>
        <dbReference type="SMART" id="SM00642"/>
    </source>
</evidence>
<dbReference type="InterPro" id="IPR013783">
    <property type="entry name" value="Ig-like_fold"/>
</dbReference>
<evidence type="ECO:0000256" key="8">
    <source>
        <dbReference type="ARBA" id="ARBA00023277"/>
    </source>
</evidence>
<dbReference type="Gene3D" id="2.60.40.10">
    <property type="entry name" value="Immunoglobulins"/>
    <property type="match status" value="1"/>
</dbReference>
<evidence type="ECO:0000256" key="2">
    <source>
        <dbReference type="ARBA" id="ARBA00005199"/>
    </source>
</evidence>
<dbReference type="InterPro" id="IPR014756">
    <property type="entry name" value="Ig_E-set"/>
</dbReference>
<evidence type="ECO:0000256" key="9">
    <source>
        <dbReference type="ARBA" id="ARBA00023295"/>
    </source>
</evidence>
<comment type="pathway">
    <text evidence="2 14">Glycan biosynthesis; trehalose biosynthesis.</text>
</comment>
<keyword evidence="8" id="KW-0119">Carbohydrate metabolism</keyword>
<evidence type="ECO:0000256" key="6">
    <source>
        <dbReference type="ARBA" id="ARBA00022490"/>
    </source>
</evidence>
<evidence type="ECO:0000256" key="11">
    <source>
        <dbReference type="ARBA" id="ARBA00033284"/>
    </source>
</evidence>
<name>A0ABU3BVD3_9BACT</name>
<dbReference type="SUPFAM" id="SSF51445">
    <property type="entry name" value="(Trans)glycosidases"/>
    <property type="match status" value="1"/>
</dbReference>
<evidence type="ECO:0000256" key="5">
    <source>
        <dbReference type="ARBA" id="ARBA00015938"/>
    </source>
</evidence>
<evidence type="ECO:0000313" key="17">
    <source>
        <dbReference type="Proteomes" id="UP001267426"/>
    </source>
</evidence>
<evidence type="ECO:0000313" key="16">
    <source>
        <dbReference type="EMBL" id="MDT0633258.1"/>
    </source>
</evidence>
<comment type="catalytic activity">
    <reaction evidence="12 14">
        <text>hydrolysis of (1-&gt;4)-alpha-D-glucosidic linkage in 4-alpha-D-[(1-&gt;4)-alpha-D-glucanosyl]n trehalose to yield trehalose and (1-&gt;4)-alpha-D-glucan.</text>
        <dbReference type="EC" id="3.2.1.141"/>
    </reaction>
</comment>
<keyword evidence="17" id="KW-1185">Reference proteome</keyword>
<dbReference type="SMART" id="SM00642">
    <property type="entry name" value="Aamy"/>
    <property type="match status" value="1"/>
</dbReference>
<proteinExistence type="inferred from homology"/>
<dbReference type="RefSeq" id="WP_311665977.1">
    <property type="nucleotide sequence ID" value="NZ_JAVRHT010000068.1"/>
</dbReference>
<evidence type="ECO:0000256" key="13">
    <source>
        <dbReference type="NCBIfam" id="TIGR02402"/>
    </source>
</evidence>
<comment type="subcellular location">
    <subcellularLocation>
        <location evidence="1">Cytoplasm</location>
    </subcellularLocation>
</comment>
<dbReference type="Pfam" id="PF00128">
    <property type="entry name" value="Alpha-amylase"/>
    <property type="match status" value="1"/>
</dbReference>
<dbReference type="Gene3D" id="1.10.10.760">
    <property type="entry name" value="E-set domains of sugar-utilizing enzymes"/>
    <property type="match status" value="1"/>
</dbReference>
<accession>A0ABU3BVD3</accession>
<sequence>MNTPPRLGALVEPDGVRFRVWAPAAERVDVVLGERSVPLDATGDGYHEAFVGGAAAGDRYRLALDGGDPFPDPASRFQPEGVHGPSEVVDPGAFAWTDDSWTPPGLESLVVYELHVGTFTAEGTFDGVRERLGALRELGVTAVELMPLADFPGERGWGYDGAALYAPAHAYGRPDDLRRLVDAAHAEGLAVLLDVVYNHLGPDGAYVAAFGPVFTPRHETPWGQAMNLDDDGSRGVRDLFLDNARHWLEEYHLDGFRLDATHALVDDSDPHFLAELSAFVDGLTPPRLLIAEDHRNDARLVTPRPAGYGLDAVWADDLHHQVRNVLAGDTEGYYADFAGTTTAEIAETLRRGWFYDGRPTRRTGERRGTSAEGVRREQCVVCVQNHDQVGNRPTGARLHHEVSAAAFRAATALLLVAPETPLLFMGQEWATSAPFPFFSDHNAELGPLVTAGRKREFADFPGFSGEVPDPQAEGTFRSAVLDWSERDAPGHAHTLALTRALLALRPALGDPAEATVEAAGDGALVLRRGGHVALVDLVGGAALGLPSGAHVVLSTESAAHAPDPAPPRREGGAVVFSRPGALVARV</sequence>
<dbReference type="InterPro" id="IPR012768">
    <property type="entry name" value="Trehalose_TreZ"/>
</dbReference>
<dbReference type="InterPro" id="IPR044901">
    <property type="entry name" value="Trehalose_TreZ_E-set_sf"/>
</dbReference>
<dbReference type="PANTHER" id="PTHR43651:SF11">
    <property type="entry name" value="MALTO-OLIGOSYLTREHALOSE TREHALOHYDROLASE"/>
    <property type="match status" value="1"/>
</dbReference>